<gene>
    <name evidence="5" type="ORF">EV199_5090</name>
</gene>
<proteinExistence type="predicted"/>
<dbReference type="SUPFAM" id="SSF47413">
    <property type="entry name" value="lambda repressor-like DNA-binding domains"/>
    <property type="match status" value="1"/>
</dbReference>
<comment type="caution">
    <text evidence="5">The sequence shown here is derived from an EMBL/GenBank/DDBJ whole genome shotgun (WGS) entry which is preliminary data.</text>
</comment>
<name>A0A4Q7MLN7_9BACT</name>
<evidence type="ECO:0000313" key="6">
    <source>
        <dbReference type="Proteomes" id="UP000293874"/>
    </source>
</evidence>
<dbReference type="CDD" id="cd06267">
    <property type="entry name" value="PBP1_LacI_sugar_binding-like"/>
    <property type="match status" value="1"/>
</dbReference>
<dbReference type="RefSeq" id="WP_130543604.1">
    <property type="nucleotide sequence ID" value="NZ_CP042431.1"/>
</dbReference>
<protein>
    <submittedName>
        <fullName evidence="5">LacI family transcriptional regulator</fullName>
    </submittedName>
</protein>
<dbReference type="OrthoDB" id="667031at2"/>
<dbReference type="Pfam" id="PF00356">
    <property type="entry name" value="LacI"/>
    <property type="match status" value="1"/>
</dbReference>
<dbReference type="AlphaFoldDB" id="A0A4Q7MLN7"/>
<keyword evidence="1" id="KW-0805">Transcription regulation</keyword>
<accession>A0A4Q7MLN7</accession>
<dbReference type="PANTHER" id="PTHR30146">
    <property type="entry name" value="LACI-RELATED TRANSCRIPTIONAL REPRESSOR"/>
    <property type="match status" value="1"/>
</dbReference>
<dbReference type="Gene3D" id="1.10.260.40">
    <property type="entry name" value="lambda repressor-like DNA-binding domains"/>
    <property type="match status" value="1"/>
</dbReference>
<organism evidence="5 6">
    <name type="scientific">Pseudobacter ginsenosidimutans</name>
    <dbReference type="NCBI Taxonomy" id="661488"/>
    <lineage>
        <taxon>Bacteria</taxon>
        <taxon>Pseudomonadati</taxon>
        <taxon>Bacteroidota</taxon>
        <taxon>Chitinophagia</taxon>
        <taxon>Chitinophagales</taxon>
        <taxon>Chitinophagaceae</taxon>
        <taxon>Pseudobacter</taxon>
    </lineage>
</organism>
<evidence type="ECO:0000313" key="5">
    <source>
        <dbReference type="EMBL" id="RZS69254.1"/>
    </source>
</evidence>
<keyword evidence="2" id="KW-0238">DNA-binding</keyword>
<keyword evidence="3" id="KW-0804">Transcription</keyword>
<dbReference type="InterPro" id="IPR025997">
    <property type="entry name" value="SBP_2_dom"/>
</dbReference>
<sequence length="343" mass="38899">MESRKTTIVDIAKQLNISKSTVSRALSNHASIGLRTKMRVQQLAAELNYEPDLTAINFKQRKKFLLGVVLPSISHEFFSSIVSGIEDVAYNKNYTLLLGQSRDDEGREKRIVETMKDHRVDGMLISISKNTTNYDHFEMLRKNKIPVVFFDRIPNMNNIHYIASQLESGMREAVNFLVRKGHKHIALINGPTNLPASKERLQGFENALKKNRIKPNPDYVVYSDLTQEGNIAATHSLLSLKRRPDAIIAFNDYVAMDAIQQAKKAKVKINKDICFISFANEAICNYMDHPPMASIEQFPYQQGEKATEILLNLLESPAAEADEQEPTYHNILLPSQLVVRISK</sequence>
<dbReference type="PANTHER" id="PTHR30146:SF109">
    <property type="entry name" value="HTH-TYPE TRANSCRIPTIONAL REGULATOR GALS"/>
    <property type="match status" value="1"/>
</dbReference>
<evidence type="ECO:0000259" key="4">
    <source>
        <dbReference type="PROSITE" id="PS50932"/>
    </source>
</evidence>
<dbReference type="Gene3D" id="3.40.50.2300">
    <property type="match status" value="2"/>
</dbReference>
<feature type="domain" description="HTH lacI-type" evidence="4">
    <location>
        <begin position="6"/>
        <end position="60"/>
    </location>
</feature>
<dbReference type="SMART" id="SM00354">
    <property type="entry name" value="HTH_LACI"/>
    <property type="match status" value="1"/>
</dbReference>
<evidence type="ECO:0000256" key="2">
    <source>
        <dbReference type="ARBA" id="ARBA00023125"/>
    </source>
</evidence>
<dbReference type="PROSITE" id="PS50932">
    <property type="entry name" value="HTH_LACI_2"/>
    <property type="match status" value="1"/>
</dbReference>
<dbReference type="InterPro" id="IPR000843">
    <property type="entry name" value="HTH_LacI"/>
</dbReference>
<dbReference type="GO" id="GO:0003700">
    <property type="term" value="F:DNA-binding transcription factor activity"/>
    <property type="evidence" value="ECO:0007669"/>
    <property type="project" value="TreeGrafter"/>
</dbReference>
<evidence type="ECO:0000256" key="3">
    <source>
        <dbReference type="ARBA" id="ARBA00023163"/>
    </source>
</evidence>
<dbReference type="Pfam" id="PF13407">
    <property type="entry name" value="Peripla_BP_4"/>
    <property type="match status" value="1"/>
</dbReference>
<evidence type="ECO:0000256" key="1">
    <source>
        <dbReference type="ARBA" id="ARBA00023015"/>
    </source>
</evidence>
<dbReference type="GO" id="GO:0000976">
    <property type="term" value="F:transcription cis-regulatory region binding"/>
    <property type="evidence" value="ECO:0007669"/>
    <property type="project" value="TreeGrafter"/>
</dbReference>
<dbReference type="InterPro" id="IPR010982">
    <property type="entry name" value="Lambda_DNA-bd_dom_sf"/>
</dbReference>
<dbReference type="SUPFAM" id="SSF53822">
    <property type="entry name" value="Periplasmic binding protein-like I"/>
    <property type="match status" value="1"/>
</dbReference>
<dbReference type="EMBL" id="SGXA01000003">
    <property type="protein sequence ID" value="RZS69254.1"/>
    <property type="molecule type" value="Genomic_DNA"/>
</dbReference>
<keyword evidence="6" id="KW-1185">Reference proteome</keyword>
<dbReference type="CDD" id="cd01392">
    <property type="entry name" value="HTH_LacI"/>
    <property type="match status" value="1"/>
</dbReference>
<dbReference type="Proteomes" id="UP000293874">
    <property type="component" value="Unassembled WGS sequence"/>
</dbReference>
<reference evidence="5 6" key="1">
    <citation type="submission" date="2019-02" db="EMBL/GenBank/DDBJ databases">
        <title>Genomic Encyclopedia of Type Strains, Phase IV (KMG-IV): sequencing the most valuable type-strain genomes for metagenomic binning, comparative biology and taxonomic classification.</title>
        <authorList>
            <person name="Goeker M."/>
        </authorList>
    </citation>
    <scope>NUCLEOTIDE SEQUENCE [LARGE SCALE GENOMIC DNA]</scope>
    <source>
        <strain evidence="5 6">DSM 18116</strain>
    </source>
</reference>
<dbReference type="InterPro" id="IPR028082">
    <property type="entry name" value="Peripla_BP_I"/>
</dbReference>